<proteinExistence type="inferred from homology"/>
<dbReference type="GO" id="GO:0046872">
    <property type="term" value="F:metal ion binding"/>
    <property type="evidence" value="ECO:0007669"/>
    <property type="project" value="UniProtKB-KW"/>
</dbReference>
<dbReference type="SUPFAM" id="SSF55811">
    <property type="entry name" value="Nudix"/>
    <property type="match status" value="1"/>
</dbReference>
<dbReference type="PROSITE" id="PS00893">
    <property type="entry name" value="NUDIX_BOX"/>
    <property type="match status" value="1"/>
</dbReference>
<evidence type="ECO:0000256" key="1">
    <source>
        <dbReference type="ARBA" id="ARBA00001946"/>
    </source>
</evidence>
<dbReference type="GO" id="GO:0035539">
    <property type="term" value="F:8-oxo-7,8-dihydrodeoxyguanosine triphosphate pyrophosphatase activity"/>
    <property type="evidence" value="ECO:0007669"/>
    <property type="project" value="UniProtKB-EC"/>
</dbReference>
<dbReference type="InterPro" id="IPR020084">
    <property type="entry name" value="NUDIX_hydrolase_CS"/>
</dbReference>
<dbReference type="GO" id="GO:0008413">
    <property type="term" value="F:8-oxo-7,8-dihydroguanosine triphosphate pyrophosphatase activity"/>
    <property type="evidence" value="ECO:0007669"/>
    <property type="project" value="TreeGrafter"/>
</dbReference>
<organism evidence="13 14">
    <name type="scientific">Desulforamulus putei DSM 12395</name>
    <dbReference type="NCBI Taxonomy" id="1121429"/>
    <lineage>
        <taxon>Bacteria</taxon>
        <taxon>Bacillati</taxon>
        <taxon>Bacillota</taxon>
        <taxon>Clostridia</taxon>
        <taxon>Eubacteriales</taxon>
        <taxon>Peptococcaceae</taxon>
        <taxon>Desulforamulus</taxon>
    </lineage>
</organism>
<comment type="catalytic activity">
    <reaction evidence="10">
        <text>8-oxo-dGTP + H2O = 8-oxo-dGMP + diphosphate + H(+)</text>
        <dbReference type="Rhea" id="RHEA:31575"/>
        <dbReference type="ChEBI" id="CHEBI:15377"/>
        <dbReference type="ChEBI" id="CHEBI:15378"/>
        <dbReference type="ChEBI" id="CHEBI:33019"/>
        <dbReference type="ChEBI" id="CHEBI:63224"/>
        <dbReference type="ChEBI" id="CHEBI:77896"/>
        <dbReference type="EC" id="3.6.1.55"/>
    </reaction>
</comment>
<gene>
    <name evidence="13" type="ORF">SAMN02745133_02404</name>
</gene>
<evidence type="ECO:0000313" key="13">
    <source>
        <dbReference type="EMBL" id="SHF34601.1"/>
    </source>
</evidence>
<keyword evidence="4" id="KW-0235">DNA replication</keyword>
<dbReference type="Pfam" id="PF14815">
    <property type="entry name" value="NUDIX_4"/>
    <property type="match status" value="1"/>
</dbReference>
<evidence type="ECO:0000256" key="3">
    <source>
        <dbReference type="ARBA" id="ARBA00022457"/>
    </source>
</evidence>
<dbReference type="GO" id="GO:0006260">
    <property type="term" value="P:DNA replication"/>
    <property type="evidence" value="ECO:0007669"/>
    <property type="project" value="UniProtKB-KW"/>
</dbReference>
<dbReference type="GO" id="GO:0044715">
    <property type="term" value="F:8-oxo-dGDP phosphatase activity"/>
    <property type="evidence" value="ECO:0007669"/>
    <property type="project" value="TreeGrafter"/>
</dbReference>
<dbReference type="InterPro" id="IPR000086">
    <property type="entry name" value="NUDIX_hydrolase_dom"/>
</dbReference>
<comment type="cofactor">
    <cofactor evidence="1">
        <name>Mg(2+)</name>
        <dbReference type="ChEBI" id="CHEBI:18420"/>
    </cofactor>
</comment>
<dbReference type="EMBL" id="FQUY01000019">
    <property type="protein sequence ID" value="SHF34601.1"/>
    <property type="molecule type" value="Genomic_DNA"/>
</dbReference>
<evidence type="ECO:0000313" key="14">
    <source>
        <dbReference type="Proteomes" id="UP000184148"/>
    </source>
</evidence>
<dbReference type="CDD" id="cd03425">
    <property type="entry name" value="NUDIX_MutT_NudA_like"/>
    <property type="match status" value="1"/>
</dbReference>
<accession>A0A1M5AWE5</accession>
<dbReference type="PROSITE" id="PS51462">
    <property type="entry name" value="NUDIX"/>
    <property type="match status" value="1"/>
</dbReference>
<keyword evidence="8" id="KW-0460">Magnesium</keyword>
<evidence type="ECO:0000256" key="8">
    <source>
        <dbReference type="ARBA" id="ARBA00022842"/>
    </source>
</evidence>
<keyword evidence="6" id="KW-0227">DNA damage</keyword>
<keyword evidence="14" id="KW-1185">Reference proteome</keyword>
<dbReference type="GO" id="GO:0006281">
    <property type="term" value="P:DNA repair"/>
    <property type="evidence" value="ECO:0007669"/>
    <property type="project" value="UniProtKB-KW"/>
</dbReference>
<evidence type="ECO:0000256" key="4">
    <source>
        <dbReference type="ARBA" id="ARBA00022705"/>
    </source>
</evidence>
<protein>
    <recommendedName>
        <fullName evidence="11">8-oxo-dGTP diphosphatase</fullName>
        <ecNumber evidence="11">3.6.1.55</ecNumber>
    </recommendedName>
</protein>
<keyword evidence="7" id="KW-0378">Hydrolase</keyword>
<dbReference type="AlphaFoldDB" id="A0A1M5AWE5"/>
<reference evidence="14" key="1">
    <citation type="submission" date="2016-11" db="EMBL/GenBank/DDBJ databases">
        <authorList>
            <person name="Varghese N."/>
            <person name="Submissions S."/>
        </authorList>
    </citation>
    <scope>NUCLEOTIDE SEQUENCE [LARGE SCALE GENOMIC DNA]</scope>
    <source>
        <strain evidence="14">DSM 12395</strain>
    </source>
</reference>
<keyword evidence="5" id="KW-0479">Metal-binding</keyword>
<dbReference type="Proteomes" id="UP000184148">
    <property type="component" value="Unassembled WGS sequence"/>
</dbReference>
<dbReference type="PANTHER" id="PTHR47707">
    <property type="entry name" value="8-OXO-DGTP DIPHOSPHATASE"/>
    <property type="match status" value="1"/>
</dbReference>
<keyword evidence="3" id="KW-0515">Mutator protein</keyword>
<evidence type="ECO:0000256" key="5">
    <source>
        <dbReference type="ARBA" id="ARBA00022723"/>
    </source>
</evidence>
<dbReference type="InterPro" id="IPR029119">
    <property type="entry name" value="MutY_C"/>
</dbReference>
<dbReference type="PANTHER" id="PTHR47707:SF1">
    <property type="entry name" value="NUDIX HYDROLASE FAMILY PROTEIN"/>
    <property type="match status" value="1"/>
</dbReference>
<evidence type="ECO:0000259" key="12">
    <source>
        <dbReference type="PROSITE" id="PS51462"/>
    </source>
</evidence>
<dbReference type="RefSeq" id="WP_073239627.1">
    <property type="nucleotide sequence ID" value="NZ_FQUY01000019.1"/>
</dbReference>
<name>A0A1M5AWE5_9FIRM</name>
<evidence type="ECO:0000256" key="7">
    <source>
        <dbReference type="ARBA" id="ARBA00022801"/>
    </source>
</evidence>
<keyword evidence="9" id="KW-0234">DNA repair</keyword>
<dbReference type="Gene3D" id="3.90.79.10">
    <property type="entry name" value="Nucleoside Triphosphate Pyrophosphohydrolase"/>
    <property type="match status" value="1"/>
</dbReference>
<evidence type="ECO:0000256" key="6">
    <source>
        <dbReference type="ARBA" id="ARBA00022763"/>
    </source>
</evidence>
<dbReference type="InterPro" id="IPR047127">
    <property type="entry name" value="MutT-like"/>
</dbReference>
<evidence type="ECO:0000256" key="11">
    <source>
        <dbReference type="ARBA" id="ARBA00038905"/>
    </source>
</evidence>
<sequence length="136" mass="15715">MHTVIVTAAIIHKEDKILIAQRNKHAEHGLKWEFPGGKLNFGEDPKVGLQREIQEELDMAIEVGDIFEVVSHRYGERHILLLCYTCRYLGQNPVARDCRDFRWVTPAEMNRYDFTAADVPVVKKLQKLLDKKEACP</sequence>
<feature type="domain" description="Nudix hydrolase" evidence="12">
    <location>
        <begin position="1"/>
        <end position="127"/>
    </location>
</feature>
<dbReference type="EC" id="3.6.1.55" evidence="11"/>
<dbReference type="InterPro" id="IPR015797">
    <property type="entry name" value="NUDIX_hydrolase-like_dom_sf"/>
</dbReference>
<comment type="similarity">
    <text evidence="2">Belongs to the Nudix hydrolase family.</text>
</comment>
<dbReference type="STRING" id="1121429.SAMN02745133_02404"/>
<evidence type="ECO:0000256" key="10">
    <source>
        <dbReference type="ARBA" id="ARBA00035861"/>
    </source>
</evidence>
<evidence type="ECO:0000256" key="9">
    <source>
        <dbReference type="ARBA" id="ARBA00023204"/>
    </source>
</evidence>
<dbReference type="OrthoDB" id="9810648at2"/>
<dbReference type="GO" id="GO:0044716">
    <property type="term" value="F:8-oxo-GDP phosphatase activity"/>
    <property type="evidence" value="ECO:0007669"/>
    <property type="project" value="TreeGrafter"/>
</dbReference>
<evidence type="ECO:0000256" key="2">
    <source>
        <dbReference type="ARBA" id="ARBA00005582"/>
    </source>
</evidence>